<feature type="chain" id="PRO_5010524661" evidence="3">
    <location>
        <begin position="25"/>
        <end position="173"/>
    </location>
</feature>
<dbReference type="AlphaFoldDB" id="A0A1U7WB97"/>
<reference evidence="6" key="2">
    <citation type="submission" date="2025-08" db="UniProtKB">
        <authorList>
            <consortium name="RefSeq"/>
        </authorList>
    </citation>
    <scope>IDENTIFICATION</scope>
    <source>
        <tissue evidence="6">Leaf</tissue>
    </source>
</reference>
<evidence type="ECO:0000259" key="4">
    <source>
        <dbReference type="PROSITE" id="PS50927"/>
    </source>
</evidence>
<dbReference type="Gene3D" id="2.90.10.10">
    <property type="entry name" value="Bulb-type lectin domain"/>
    <property type="match status" value="1"/>
</dbReference>
<dbReference type="STRING" id="4096.A0A1U7WB97"/>
<evidence type="ECO:0000256" key="1">
    <source>
        <dbReference type="ARBA" id="ARBA00022729"/>
    </source>
</evidence>
<keyword evidence="2" id="KW-0325">Glycoprotein</keyword>
<keyword evidence="5" id="KW-1185">Reference proteome</keyword>
<evidence type="ECO:0000313" key="6">
    <source>
        <dbReference type="RefSeq" id="XP_009775918.1"/>
    </source>
</evidence>
<evidence type="ECO:0000313" key="5">
    <source>
        <dbReference type="Proteomes" id="UP000189701"/>
    </source>
</evidence>
<sequence>MEIKNTMLLLFLQLLPFFCFSVAANRNSTNQNFSLGDTLDAEKSITIGVTMVSSGGTFEMGFFTLGNRSNYYIGIWYKQITPQTTVWVANRETPISFTEMDTAQLKIIQGNLVLLNGSGLSIWSTNINDSSTSTKTVVAILRDDGNLVLKNGSNSLWQSFDHPSDTFLFGSKL</sequence>
<dbReference type="InterPro" id="IPR036426">
    <property type="entry name" value="Bulb-type_lectin_dom_sf"/>
</dbReference>
<dbReference type="PROSITE" id="PS50927">
    <property type="entry name" value="BULB_LECTIN"/>
    <property type="match status" value="1"/>
</dbReference>
<dbReference type="FunFam" id="2.90.10.10:FF:000005">
    <property type="entry name" value="G-type lectin S-receptor-like serine/threonine-protein kinase"/>
    <property type="match status" value="1"/>
</dbReference>
<dbReference type="Pfam" id="PF01453">
    <property type="entry name" value="B_lectin"/>
    <property type="match status" value="1"/>
</dbReference>
<protein>
    <submittedName>
        <fullName evidence="6">G-type lectin S-receptor-like serine/threonine-protein kinase At2g19130</fullName>
    </submittedName>
</protein>
<dbReference type="eggNOG" id="ENOG502RCRG">
    <property type="taxonomic scope" value="Eukaryota"/>
</dbReference>
<name>A0A1U7WB97_NICSY</name>
<dbReference type="RefSeq" id="XP_009775918.1">
    <property type="nucleotide sequence ID" value="XM_009777616.1"/>
</dbReference>
<gene>
    <name evidence="6" type="primary">LOC104225749</name>
</gene>
<organism evidence="5 6">
    <name type="scientific">Nicotiana sylvestris</name>
    <name type="common">Wood tobacco</name>
    <name type="synonym">South American tobacco</name>
    <dbReference type="NCBI Taxonomy" id="4096"/>
    <lineage>
        <taxon>Eukaryota</taxon>
        <taxon>Viridiplantae</taxon>
        <taxon>Streptophyta</taxon>
        <taxon>Embryophyta</taxon>
        <taxon>Tracheophyta</taxon>
        <taxon>Spermatophyta</taxon>
        <taxon>Magnoliopsida</taxon>
        <taxon>eudicotyledons</taxon>
        <taxon>Gunneridae</taxon>
        <taxon>Pentapetalae</taxon>
        <taxon>asterids</taxon>
        <taxon>lamiids</taxon>
        <taxon>Solanales</taxon>
        <taxon>Solanaceae</taxon>
        <taxon>Nicotianoideae</taxon>
        <taxon>Nicotianeae</taxon>
        <taxon>Nicotiana</taxon>
    </lineage>
</organism>
<reference evidence="5" key="1">
    <citation type="journal article" date="2013" name="Genome Biol.">
        <title>Reference genomes and transcriptomes of Nicotiana sylvestris and Nicotiana tomentosiformis.</title>
        <authorList>
            <person name="Sierro N."/>
            <person name="Battey J.N."/>
            <person name="Ouadi S."/>
            <person name="Bovet L."/>
            <person name="Goepfert S."/>
            <person name="Bakaher N."/>
            <person name="Peitsch M.C."/>
            <person name="Ivanov N.V."/>
        </authorList>
    </citation>
    <scope>NUCLEOTIDE SEQUENCE [LARGE SCALE GENOMIC DNA]</scope>
</reference>
<dbReference type="PANTHER" id="PTHR32444">
    <property type="entry name" value="BULB-TYPE LECTIN DOMAIN-CONTAINING PROTEIN"/>
    <property type="match status" value="1"/>
</dbReference>
<feature type="signal peptide" evidence="3">
    <location>
        <begin position="1"/>
        <end position="24"/>
    </location>
</feature>
<dbReference type="SMART" id="SM00108">
    <property type="entry name" value="B_lectin"/>
    <property type="match status" value="1"/>
</dbReference>
<evidence type="ECO:0000256" key="3">
    <source>
        <dbReference type="SAM" id="SignalP"/>
    </source>
</evidence>
<dbReference type="InterPro" id="IPR001480">
    <property type="entry name" value="Bulb-type_lectin_dom"/>
</dbReference>
<proteinExistence type="predicted"/>
<accession>A0A1U7WB97</accession>
<feature type="domain" description="Bulb-type lectin" evidence="4">
    <location>
        <begin position="36"/>
        <end position="162"/>
    </location>
</feature>
<dbReference type="SUPFAM" id="SSF51110">
    <property type="entry name" value="alpha-D-mannose-specific plant lectins"/>
    <property type="match status" value="1"/>
</dbReference>
<dbReference type="Proteomes" id="UP000189701">
    <property type="component" value="Unplaced"/>
</dbReference>
<evidence type="ECO:0000256" key="2">
    <source>
        <dbReference type="ARBA" id="ARBA00023180"/>
    </source>
</evidence>
<keyword evidence="1 3" id="KW-0732">Signal</keyword>
<dbReference type="CDD" id="cd00028">
    <property type="entry name" value="B_lectin"/>
    <property type="match status" value="1"/>
</dbReference>
<dbReference type="PANTHER" id="PTHR32444:SF247">
    <property type="entry name" value="OS01G0958200 PROTEIN"/>
    <property type="match status" value="1"/>
</dbReference>